<dbReference type="InParanoid" id="A0A0D0AIJ5"/>
<proteinExistence type="predicted"/>
<dbReference type="EMBL" id="KN836605">
    <property type="protein sequence ID" value="KIK31833.1"/>
    <property type="molecule type" value="Genomic_DNA"/>
</dbReference>
<reference evidence="2" key="2">
    <citation type="submission" date="2015-01" db="EMBL/GenBank/DDBJ databases">
        <title>Evolutionary Origins and Diversification of the Mycorrhizal Mutualists.</title>
        <authorList>
            <consortium name="DOE Joint Genome Institute"/>
            <consortium name="Mycorrhizal Genomics Consortium"/>
            <person name="Kohler A."/>
            <person name="Kuo A."/>
            <person name="Nagy L.G."/>
            <person name="Floudas D."/>
            <person name="Copeland A."/>
            <person name="Barry K.W."/>
            <person name="Cichocki N."/>
            <person name="Veneault-Fourrey C."/>
            <person name="LaButti K."/>
            <person name="Lindquist E.A."/>
            <person name="Lipzen A."/>
            <person name="Lundell T."/>
            <person name="Morin E."/>
            <person name="Murat C."/>
            <person name="Riley R."/>
            <person name="Ohm R."/>
            <person name="Sun H."/>
            <person name="Tunlid A."/>
            <person name="Henrissat B."/>
            <person name="Grigoriev I.V."/>
            <person name="Hibbett D.S."/>
            <person name="Martin F."/>
        </authorList>
    </citation>
    <scope>NUCLEOTIDE SEQUENCE [LARGE SCALE GENOMIC DNA]</scope>
    <source>
        <strain evidence="2">UH-Slu-Lm8-n1</strain>
    </source>
</reference>
<keyword evidence="2" id="KW-1185">Reference proteome</keyword>
<dbReference type="OrthoDB" id="2693043at2759"/>
<reference evidence="1 2" key="1">
    <citation type="submission" date="2014-04" db="EMBL/GenBank/DDBJ databases">
        <authorList>
            <consortium name="DOE Joint Genome Institute"/>
            <person name="Kuo A."/>
            <person name="Ruytinx J."/>
            <person name="Rineau F."/>
            <person name="Colpaert J."/>
            <person name="Kohler A."/>
            <person name="Nagy L.G."/>
            <person name="Floudas D."/>
            <person name="Copeland A."/>
            <person name="Barry K.W."/>
            <person name="Cichocki N."/>
            <person name="Veneault-Fourrey C."/>
            <person name="LaButti K."/>
            <person name="Lindquist E.A."/>
            <person name="Lipzen A."/>
            <person name="Lundell T."/>
            <person name="Morin E."/>
            <person name="Murat C."/>
            <person name="Sun H."/>
            <person name="Tunlid A."/>
            <person name="Henrissat B."/>
            <person name="Grigoriev I.V."/>
            <person name="Hibbett D.S."/>
            <person name="Martin F."/>
            <person name="Nordberg H.P."/>
            <person name="Cantor M.N."/>
            <person name="Hua S.X."/>
        </authorList>
    </citation>
    <scope>NUCLEOTIDE SEQUENCE [LARGE SCALE GENOMIC DNA]</scope>
    <source>
        <strain evidence="1 2">UH-Slu-Lm8-n1</strain>
    </source>
</reference>
<dbReference type="STRING" id="930992.A0A0D0AIJ5"/>
<dbReference type="Proteomes" id="UP000054485">
    <property type="component" value="Unassembled WGS sequence"/>
</dbReference>
<name>A0A0D0AIJ5_9AGAM</name>
<gene>
    <name evidence="1" type="ORF">CY34DRAFT_102671</name>
</gene>
<sequence length="332" mass="36805">MDTQGGPSGAAVVGRRSEDANAAMEKQFDLIDCAINELVVSTGMPTQQVLNLFLKSRGRVNNGTNHWNIYGQYFKAHRLRELQRAGKDANIISNGYDSCWDAVTSTIQGECYRSFQDAYPEDWQDILDTFDETRIASGPPLTVAQRSQEFTRLTKKVTSMLDLATAKHGFEAALLMCGKVVNQDASIGYIHTTPGAEEFWASRCRADENTMVGHFKAHVYHLASLAVVEDVYGDGGLQPSKKDIALPGRRTRTPGVIEDDDEVQEVPNNVDWKTLADHIQCIKVGITSMFSNLGGKLTARSGTFPWKLLPAELARHRFVMKGYPEDMLMPGE</sequence>
<protein>
    <submittedName>
        <fullName evidence="1">Uncharacterized protein</fullName>
    </submittedName>
</protein>
<accession>A0A0D0AIJ5</accession>
<evidence type="ECO:0000313" key="2">
    <source>
        <dbReference type="Proteomes" id="UP000054485"/>
    </source>
</evidence>
<dbReference type="HOGENOM" id="CLU_059987_0_0_1"/>
<dbReference type="AlphaFoldDB" id="A0A0D0AIJ5"/>
<evidence type="ECO:0000313" key="1">
    <source>
        <dbReference type="EMBL" id="KIK31833.1"/>
    </source>
</evidence>
<feature type="non-terminal residue" evidence="1">
    <location>
        <position position="332"/>
    </location>
</feature>
<organism evidence="1 2">
    <name type="scientific">Suillus luteus UH-Slu-Lm8-n1</name>
    <dbReference type="NCBI Taxonomy" id="930992"/>
    <lineage>
        <taxon>Eukaryota</taxon>
        <taxon>Fungi</taxon>
        <taxon>Dikarya</taxon>
        <taxon>Basidiomycota</taxon>
        <taxon>Agaricomycotina</taxon>
        <taxon>Agaricomycetes</taxon>
        <taxon>Agaricomycetidae</taxon>
        <taxon>Boletales</taxon>
        <taxon>Suillineae</taxon>
        <taxon>Suillaceae</taxon>
        <taxon>Suillus</taxon>
    </lineage>
</organism>